<dbReference type="Proteomes" id="UP000188533">
    <property type="component" value="Unassembled WGS sequence"/>
</dbReference>
<keyword evidence="1" id="KW-0472">Membrane</keyword>
<protein>
    <submittedName>
        <fullName evidence="2">Uncharacterized protein</fullName>
    </submittedName>
</protein>
<evidence type="ECO:0000313" key="2">
    <source>
        <dbReference type="EMBL" id="GAW09958.1"/>
    </source>
</evidence>
<sequence length="75" mass="8824">MLKETREDLRIFFLGRCKCVFGISLCYLQYLATLPSSHYALNALHENIIFCSSHHPTLQLLNYLCKQIYSEINKR</sequence>
<comment type="caution">
    <text evidence="2">The sequence shown here is derived from an EMBL/GenBank/DDBJ whole genome shotgun (WGS) entry which is preliminary data.</text>
</comment>
<keyword evidence="3" id="KW-1185">Reference proteome</keyword>
<proteinExistence type="predicted"/>
<reference evidence="2 3" key="1">
    <citation type="submission" date="2016-08" db="EMBL/GenBank/DDBJ databases">
        <authorList>
            <consortium name="Lentinula edodes genome sequencing consortium"/>
            <person name="Sakamoto Y."/>
            <person name="Nakade K."/>
            <person name="Sato S."/>
            <person name="Yoshida Y."/>
            <person name="Miyazaki K."/>
            <person name="Natsume S."/>
            <person name="Konno N."/>
        </authorList>
    </citation>
    <scope>NUCLEOTIDE SEQUENCE [LARGE SCALE GENOMIC DNA]</scope>
    <source>
        <strain evidence="2 3">NBRC 111202</strain>
    </source>
</reference>
<dbReference type="EMBL" id="BDGU01001488">
    <property type="protein sequence ID" value="GAW09958.1"/>
    <property type="molecule type" value="Genomic_DNA"/>
</dbReference>
<keyword evidence="1" id="KW-0812">Transmembrane</keyword>
<evidence type="ECO:0000256" key="1">
    <source>
        <dbReference type="SAM" id="Phobius"/>
    </source>
</evidence>
<gene>
    <name evidence="2" type="ORF">LENED_012178</name>
</gene>
<feature type="transmembrane region" description="Helical" evidence="1">
    <location>
        <begin position="12"/>
        <end position="32"/>
    </location>
</feature>
<dbReference type="AlphaFoldDB" id="A0A1Q3ERW9"/>
<accession>A0A1Q3ERW9</accession>
<organism evidence="2 3">
    <name type="scientific">Lentinula edodes</name>
    <name type="common">Shiitake mushroom</name>
    <name type="synonym">Lentinus edodes</name>
    <dbReference type="NCBI Taxonomy" id="5353"/>
    <lineage>
        <taxon>Eukaryota</taxon>
        <taxon>Fungi</taxon>
        <taxon>Dikarya</taxon>
        <taxon>Basidiomycota</taxon>
        <taxon>Agaricomycotina</taxon>
        <taxon>Agaricomycetes</taxon>
        <taxon>Agaricomycetidae</taxon>
        <taxon>Agaricales</taxon>
        <taxon>Marasmiineae</taxon>
        <taxon>Omphalotaceae</taxon>
        <taxon>Lentinula</taxon>
    </lineage>
</organism>
<name>A0A1Q3ERW9_LENED</name>
<reference evidence="2 3" key="2">
    <citation type="submission" date="2017-02" db="EMBL/GenBank/DDBJ databases">
        <title>A genome survey and senescence transcriptome analysis in Lentinula edodes.</title>
        <authorList>
            <person name="Sakamoto Y."/>
            <person name="Nakade K."/>
            <person name="Sato S."/>
            <person name="Yoshida Y."/>
            <person name="Miyazaki K."/>
            <person name="Natsume S."/>
            <person name="Konno N."/>
        </authorList>
    </citation>
    <scope>NUCLEOTIDE SEQUENCE [LARGE SCALE GENOMIC DNA]</scope>
    <source>
        <strain evidence="2 3">NBRC 111202</strain>
    </source>
</reference>
<keyword evidence="1" id="KW-1133">Transmembrane helix</keyword>
<evidence type="ECO:0000313" key="3">
    <source>
        <dbReference type="Proteomes" id="UP000188533"/>
    </source>
</evidence>